<evidence type="ECO:0000256" key="4">
    <source>
        <dbReference type="ARBA" id="ARBA00022630"/>
    </source>
</evidence>
<keyword evidence="7" id="KW-0274">FAD</keyword>
<evidence type="ECO:0000256" key="3">
    <source>
        <dbReference type="ARBA" id="ARBA00016337"/>
    </source>
</evidence>
<reference evidence="11 12" key="1">
    <citation type="submission" date="2019-03" db="EMBL/GenBank/DDBJ databases">
        <title>Whole genome sequence of Arthrobacter sp JH1-1.</title>
        <authorList>
            <person name="Trinh H.N."/>
        </authorList>
    </citation>
    <scope>NUCLEOTIDE SEQUENCE [LARGE SCALE GENOMIC DNA]</scope>
    <source>
        <strain evidence="11 12">JH1-1</strain>
    </source>
</reference>
<evidence type="ECO:0000313" key="12">
    <source>
        <dbReference type="Proteomes" id="UP000295511"/>
    </source>
</evidence>
<keyword evidence="8" id="KW-0460">Magnesium</keyword>
<dbReference type="Proteomes" id="UP000295511">
    <property type="component" value="Unassembled WGS sequence"/>
</dbReference>
<evidence type="ECO:0000256" key="1">
    <source>
        <dbReference type="ARBA" id="ARBA00001946"/>
    </source>
</evidence>
<keyword evidence="12" id="KW-1185">Reference proteome</keyword>
<evidence type="ECO:0000256" key="5">
    <source>
        <dbReference type="ARBA" id="ARBA00022679"/>
    </source>
</evidence>
<dbReference type="PANTHER" id="PTHR30040:SF2">
    <property type="entry name" value="FAD:PROTEIN FMN TRANSFERASE"/>
    <property type="match status" value="1"/>
</dbReference>
<dbReference type="Pfam" id="PF02424">
    <property type="entry name" value="ApbE"/>
    <property type="match status" value="1"/>
</dbReference>
<dbReference type="EMBL" id="SMRU01000003">
    <property type="protein sequence ID" value="TDG01083.1"/>
    <property type="molecule type" value="Genomic_DNA"/>
</dbReference>
<evidence type="ECO:0000313" key="11">
    <source>
        <dbReference type="EMBL" id="TDG01083.1"/>
    </source>
</evidence>
<dbReference type="InterPro" id="IPR003374">
    <property type="entry name" value="ApbE-like_sf"/>
</dbReference>
<dbReference type="GO" id="GO:0046872">
    <property type="term" value="F:metal ion binding"/>
    <property type="evidence" value="ECO:0007669"/>
    <property type="project" value="UniProtKB-KW"/>
</dbReference>
<dbReference type="GO" id="GO:0016740">
    <property type="term" value="F:transferase activity"/>
    <property type="evidence" value="ECO:0007669"/>
    <property type="project" value="UniProtKB-KW"/>
</dbReference>
<accession>A0A4R5KZJ0</accession>
<comment type="cofactor">
    <cofactor evidence="1">
        <name>Mg(2+)</name>
        <dbReference type="ChEBI" id="CHEBI:18420"/>
    </cofactor>
</comment>
<dbReference type="AlphaFoldDB" id="A0A4R5KZJ0"/>
<comment type="caution">
    <text evidence="11">The sequence shown here is derived from an EMBL/GenBank/DDBJ whole genome shotgun (WGS) entry which is preliminary data.</text>
</comment>
<evidence type="ECO:0000256" key="9">
    <source>
        <dbReference type="ARBA" id="ARBA00031306"/>
    </source>
</evidence>
<evidence type="ECO:0000256" key="7">
    <source>
        <dbReference type="ARBA" id="ARBA00022827"/>
    </source>
</evidence>
<comment type="catalytic activity">
    <reaction evidence="10">
        <text>L-threonyl-[protein] + FAD = FMN-L-threonyl-[protein] + AMP + H(+)</text>
        <dbReference type="Rhea" id="RHEA:36847"/>
        <dbReference type="Rhea" id="RHEA-COMP:11060"/>
        <dbReference type="Rhea" id="RHEA-COMP:11061"/>
        <dbReference type="ChEBI" id="CHEBI:15378"/>
        <dbReference type="ChEBI" id="CHEBI:30013"/>
        <dbReference type="ChEBI" id="CHEBI:57692"/>
        <dbReference type="ChEBI" id="CHEBI:74257"/>
        <dbReference type="ChEBI" id="CHEBI:456215"/>
        <dbReference type="EC" id="2.7.1.180"/>
    </reaction>
</comment>
<keyword evidence="6" id="KW-0479">Metal-binding</keyword>
<proteinExistence type="predicted"/>
<organism evidence="11 12">
    <name type="scientific">Arthrobacter terricola</name>
    <dbReference type="NCBI Taxonomy" id="2547396"/>
    <lineage>
        <taxon>Bacteria</taxon>
        <taxon>Bacillati</taxon>
        <taxon>Actinomycetota</taxon>
        <taxon>Actinomycetes</taxon>
        <taxon>Micrococcales</taxon>
        <taxon>Micrococcaceae</taxon>
        <taxon>Arthrobacter</taxon>
    </lineage>
</organism>
<dbReference type="PANTHER" id="PTHR30040">
    <property type="entry name" value="THIAMINE BIOSYNTHESIS LIPOPROTEIN APBE"/>
    <property type="match status" value="1"/>
</dbReference>
<dbReference type="RefSeq" id="WP_133202823.1">
    <property type="nucleotide sequence ID" value="NZ_SMRU01000003.1"/>
</dbReference>
<name>A0A4R5KZJ0_9MICC</name>
<dbReference type="InterPro" id="IPR024932">
    <property type="entry name" value="ApbE"/>
</dbReference>
<evidence type="ECO:0000256" key="6">
    <source>
        <dbReference type="ARBA" id="ARBA00022723"/>
    </source>
</evidence>
<keyword evidence="4" id="KW-0285">Flavoprotein</keyword>
<gene>
    <name evidence="11" type="ORF">E1809_03385</name>
</gene>
<protein>
    <recommendedName>
        <fullName evidence="3">FAD:protein FMN transferase</fullName>
        <ecNumber evidence="2">2.7.1.180</ecNumber>
    </recommendedName>
    <alternativeName>
        <fullName evidence="9">Flavin transferase</fullName>
    </alternativeName>
</protein>
<evidence type="ECO:0000256" key="8">
    <source>
        <dbReference type="ARBA" id="ARBA00022842"/>
    </source>
</evidence>
<dbReference type="EC" id="2.7.1.180" evidence="2"/>
<dbReference type="Gene3D" id="3.10.520.10">
    <property type="entry name" value="ApbE-like domains"/>
    <property type="match status" value="1"/>
</dbReference>
<dbReference type="OrthoDB" id="9778595at2"/>
<evidence type="ECO:0000256" key="10">
    <source>
        <dbReference type="ARBA" id="ARBA00048540"/>
    </source>
</evidence>
<keyword evidence="5" id="KW-0808">Transferase</keyword>
<sequence length="329" mass="34614">MGEETGGSAQSRWTVWGLEASIVVTDAGALAAAEDIVRSVLAEIDQACSRFRADSELMRLQPVLAHGARVSPTLLTLVNHALDAARWTDGDVDPTLGADLTALGYDRDIVSVRLSPDSLTSGGALNLDRGEASLPSRNGAGWARVTVDGDVLTVPADLRLDLGATAKAHAADRAAATVHSLLGSGVLVSLGGDIATAGPAPLPGAWQILVQDLPSDPLQRISLEPGFAVATSSTQKRRWRHGGKDVHHILDPRFGLPAEDVWRSVTVAAPSCLEANAFSTAGVVRGRAAPGWFRPIGVPARFVDREGRVVTTGGWPKENYVREEVESHG</sequence>
<dbReference type="SUPFAM" id="SSF143631">
    <property type="entry name" value="ApbE-like"/>
    <property type="match status" value="1"/>
</dbReference>
<evidence type="ECO:0000256" key="2">
    <source>
        <dbReference type="ARBA" id="ARBA00011955"/>
    </source>
</evidence>